<dbReference type="NCBIfam" id="NF003915">
    <property type="entry name" value="PRK05441.1"/>
    <property type="match status" value="1"/>
</dbReference>
<comment type="similarity">
    <text evidence="3">Belongs to the GCKR-like family. MurNAc-6-P etherase subfamily.</text>
</comment>
<dbReference type="GO" id="GO:0097367">
    <property type="term" value="F:carbohydrate derivative binding"/>
    <property type="evidence" value="ECO:0007669"/>
    <property type="project" value="InterPro"/>
</dbReference>
<comment type="miscellaneous">
    <text evidence="3">A lyase-type mechanism (elimination/hydration) is suggested for the cleavage of the lactyl ether bond of MurNAc 6-phosphate, with the formation of an alpha,beta-unsaturated aldehyde intermediate with (E)-stereochemistry, followed by the syn addition of water to give product.</text>
</comment>
<dbReference type="InterPro" id="IPR005486">
    <property type="entry name" value="Glucokinase_regulatory_CS"/>
</dbReference>
<comment type="subunit">
    <text evidence="3">Homodimer.</text>
</comment>
<protein>
    <recommendedName>
        <fullName evidence="3">N-acetylmuramic acid 6-phosphate etherase</fullName>
        <shortName evidence="3">MurNAc-6-P etherase</shortName>
        <ecNumber evidence="3">4.2.1.126</ecNumber>
    </recommendedName>
    <alternativeName>
        <fullName evidence="3">N-acetylmuramic acid 6-phosphate hydrolase</fullName>
    </alternativeName>
    <alternativeName>
        <fullName evidence="3">N-acetylmuramic acid 6-phosphate lyase</fullName>
    </alternativeName>
</protein>
<dbReference type="PANTHER" id="PTHR10088">
    <property type="entry name" value="GLUCOKINASE REGULATORY PROTEIN"/>
    <property type="match status" value="1"/>
</dbReference>
<feature type="active site" description="Proton donor" evidence="3">
    <location>
        <position position="93"/>
    </location>
</feature>
<dbReference type="EC" id="4.2.1.126" evidence="3"/>
<evidence type="ECO:0000256" key="1">
    <source>
        <dbReference type="ARBA" id="ARBA00023239"/>
    </source>
</evidence>
<dbReference type="InterPro" id="IPR005488">
    <property type="entry name" value="Etherase_MurQ"/>
</dbReference>
<dbReference type="Pfam" id="PF22645">
    <property type="entry name" value="GKRP_SIS_N"/>
    <property type="match status" value="1"/>
</dbReference>
<gene>
    <name evidence="3" type="primary">murQ</name>
    <name evidence="6" type="ORF">DAD186_07810</name>
</gene>
<dbReference type="InterPro" id="IPR001347">
    <property type="entry name" value="SIS_dom"/>
</dbReference>
<accession>A0A1B0ZHC1</accession>
<evidence type="ECO:0000313" key="7">
    <source>
        <dbReference type="Proteomes" id="UP000092596"/>
    </source>
</evidence>
<evidence type="ECO:0000313" key="6">
    <source>
        <dbReference type="EMBL" id="ANP27331.1"/>
    </source>
</evidence>
<dbReference type="GO" id="GO:0009254">
    <property type="term" value="P:peptidoglycan turnover"/>
    <property type="evidence" value="ECO:0007669"/>
    <property type="project" value="TreeGrafter"/>
</dbReference>
<proteinExistence type="inferred from homology"/>
<feature type="region of interest" description="Disordered" evidence="4">
    <location>
        <begin position="1"/>
        <end position="25"/>
    </location>
</feature>
<reference evidence="6 7" key="1">
    <citation type="submission" date="2015-06" db="EMBL/GenBank/DDBJ databases">
        <title>Investigation of pathophysiology for high-risk pregnancy and development of treatment modality based on it.</title>
        <authorList>
            <person name="Kim B.-C."/>
            <person name="Lim S."/>
        </authorList>
    </citation>
    <scope>NUCLEOTIDE SEQUENCE [LARGE SCALE GENOMIC DNA]</scope>
    <source>
        <strain evidence="6 7">AD1-86</strain>
    </source>
</reference>
<dbReference type="CDD" id="cd05007">
    <property type="entry name" value="SIS_Etherase"/>
    <property type="match status" value="1"/>
</dbReference>
<dbReference type="Pfam" id="PF20741">
    <property type="entry name" value="GKRP-like_C"/>
    <property type="match status" value="1"/>
</dbReference>
<dbReference type="NCBIfam" id="NF009222">
    <property type="entry name" value="PRK12570.1"/>
    <property type="match status" value="1"/>
</dbReference>
<dbReference type="GO" id="GO:0046348">
    <property type="term" value="P:amino sugar catabolic process"/>
    <property type="evidence" value="ECO:0007669"/>
    <property type="project" value="InterPro"/>
</dbReference>
<feature type="active site" evidence="3">
    <location>
        <position position="124"/>
    </location>
</feature>
<feature type="domain" description="SIS" evidence="5">
    <location>
        <begin position="65"/>
        <end position="227"/>
    </location>
</feature>
<dbReference type="InterPro" id="IPR046348">
    <property type="entry name" value="SIS_dom_sf"/>
</dbReference>
<organism evidence="6 7">
    <name type="scientific">Dermabacter vaginalis</name>
    <dbReference type="NCBI Taxonomy" id="1630135"/>
    <lineage>
        <taxon>Bacteria</taxon>
        <taxon>Bacillati</taxon>
        <taxon>Actinomycetota</taxon>
        <taxon>Actinomycetes</taxon>
        <taxon>Micrococcales</taxon>
        <taxon>Dermabacteraceae</taxon>
        <taxon>Dermabacter</taxon>
    </lineage>
</organism>
<dbReference type="Gene3D" id="1.10.8.1080">
    <property type="match status" value="1"/>
</dbReference>
<comment type="catalytic activity">
    <reaction evidence="3">
        <text>N-acetyl-D-muramate 6-phosphate + H2O = N-acetyl-D-glucosamine 6-phosphate + (R)-lactate</text>
        <dbReference type="Rhea" id="RHEA:26410"/>
        <dbReference type="ChEBI" id="CHEBI:15377"/>
        <dbReference type="ChEBI" id="CHEBI:16004"/>
        <dbReference type="ChEBI" id="CHEBI:57513"/>
        <dbReference type="ChEBI" id="CHEBI:58722"/>
        <dbReference type="EC" id="4.2.1.126"/>
    </reaction>
</comment>
<dbReference type="EMBL" id="CP012117">
    <property type="protein sequence ID" value="ANP27331.1"/>
    <property type="molecule type" value="Genomic_DNA"/>
</dbReference>
<dbReference type="UniPathway" id="UPA00342"/>
<sequence>MTDSHGPLTPLVQVHSPTEERNPRSRDIDTLASAQVVERILAEDATVVAAVQALTHEIARLTDLCVDALTNGGRVHYVGAGTSGRLGVLDAVELLPTYNAGSDMFVAHLAGGDGAMMKAVEGAEDSEELGASVVADHAGEHDVIVGLAASGRTPYVKGALAAARERGLATALVSANPNAPLAALADVPLLVNTGPEVVTGSTRMKAATAQKVLLNALSTSVMVRLGKTFENLMIDVRATNEKLVARTVRIVREATGVSEEEARAALEATGHNLRAALVLVLAGAPLEQAPEALETLAQFPPSAKRPGDASGIRSASEALRARVSSPTAAEER</sequence>
<dbReference type="PROSITE" id="PS51464">
    <property type="entry name" value="SIS"/>
    <property type="match status" value="1"/>
</dbReference>
<dbReference type="GO" id="GO:0016835">
    <property type="term" value="F:carbon-oxygen lyase activity"/>
    <property type="evidence" value="ECO:0007669"/>
    <property type="project" value="UniProtKB-UniRule"/>
</dbReference>
<dbReference type="InterPro" id="IPR040190">
    <property type="entry name" value="MURQ/GCKR"/>
</dbReference>
<dbReference type="HAMAP" id="MF_00068">
    <property type="entry name" value="MurQ"/>
    <property type="match status" value="1"/>
</dbReference>
<evidence type="ECO:0000256" key="2">
    <source>
        <dbReference type="ARBA" id="ARBA00023277"/>
    </source>
</evidence>
<dbReference type="AlphaFoldDB" id="A0A1B0ZHC1"/>
<dbReference type="Gene3D" id="3.40.50.10490">
    <property type="entry name" value="Glucose-6-phosphate isomerase like protein, domain 1"/>
    <property type="match status" value="1"/>
</dbReference>
<dbReference type="PANTHER" id="PTHR10088:SF4">
    <property type="entry name" value="GLUCOKINASE REGULATORY PROTEIN"/>
    <property type="match status" value="1"/>
</dbReference>
<name>A0A1B0ZHC1_9MICO</name>
<dbReference type="NCBIfam" id="TIGR00274">
    <property type="entry name" value="N-acetylmuramic acid 6-phosphate etherase"/>
    <property type="match status" value="1"/>
</dbReference>
<dbReference type="RefSeq" id="WP_065247558.1">
    <property type="nucleotide sequence ID" value="NZ_CP012117.1"/>
</dbReference>
<evidence type="ECO:0000256" key="4">
    <source>
        <dbReference type="SAM" id="MobiDB-lite"/>
    </source>
</evidence>
<dbReference type="GO" id="GO:0016803">
    <property type="term" value="F:ether hydrolase activity"/>
    <property type="evidence" value="ECO:0007669"/>
    <property type="project" value="TreeGrafter"/>
</dbReference>
<dbReference type="GO" id="GO:0097173">
    <property type="term" value="P:N-acetylmuramic acid catabolic process"/>
    <property type="evidence" value="ECO:0007669"/>
    <property type="project" value="UniProtKB-UniPathway"/>
</dbReference>
<comment type="function">
    <text evidence="3">Specifically catalyzes the cleavage of the D-lactyl ether substituent of MurNAc 6-phosphate, producing GlcNAc 6-phosphate and D-lactate.</text>
</comment>
<evidence type="ECO:0000259" key="5">
    <source>
        <dbReference type="PROSITE" id="PS51464"/>
    </source>
</evidence>
<dbReference type="Proteomes" id="UP000092596">
    <property type="component" value="Chromosome"/>
</dbReference>
<keyword evidence="2 3" id="KW-0119">Carbohydrate metabolism</keyword>
<feature type="region of interest" description="Disordered" evidence="4">
    <location>
        <begin position="298"/>
        <end position="332"/>
    </location>
</feature>
<dbReference type="PROSITE" id="PS01272">
    <property type="entry name" value="GCKR"/>
    <property type="match status" value="1"/>
</dbReference>
<dbReference type="SUPFAM" id="SSF53697">
    <property type="entry name" value="SIS domain"/>
    <property type="match status" value="1"/>
</dbReference>
<dbReference type="KEGG" id="dva:DAD186_07810"/>
<comment type="pathway">
    <text evidence="3">Amino-sugar metabolism; N-acetylmuramate degradation.</text>
</comment>
<keyword evidence="1 3" id="KW-0456">Lyase</keyword>
<dbReference type="PATRIC" id="fig|1630135.4.peg.783"/>
<evidence type="ECO:0000256" key="3">
    <source>
        <dbReference type="HAMAP-Rule" id="MF_00068"/>
    </source>
</evidence>
<dbReference type="STRING" id="1630135.DAD186_07810"/>